<evidence type="ECO:0000313" key="2">
    <source>
        <dbReference type="EMBL" id="MBU5625463.1"/>
    </source>
</evidence>
<proteinExistence type="predicted"/>
<reference evidence="2 3" key="1">
    <citation type="submission" date="2021-06" db="EMBL/GenBank/DDBJ databases">
        <authorList>
            <person name="Sun Q."/>
            <person name="Li D."/>
        </authorList>
    </citation>
    <scope>NUCLEOTIDE SEQUENCE [LARGE SCALE GENOMIC DNA]</scope>
    <source>
        <strain evidence="2 3">MSJ-2</strain>
    </source>
</reference>
<gene>
    <name evidence="2" type="ORF">KQI82_00755</name>
</gene>
<dbReference type="Pfam" id="PF08281">
    <property type="entry name" value="Sigma70_r4_2"/>
    <property type="match status" value="1"/>
</dbReference>
<dbReference type="EMBL" id="JAHLQN010000001">
    <property type="protein sequence ID" value="MBU5625463.1"/>
    <property type="molecule type" value="Genomic_DNA"/>
</dbReference>
<comment type="caution">
    <text evidence="2">The sequence shown here is derived from an EMBL/GenBank/DDBJ whole genome shotgun (WGS) entry which is preliminary data.</text>
</comment>
<evidence type="ECO:0000259" key="1">
    <source>
        <dbReference type="Pfam" id="PF08281"/>
    </source>
</evidence>
<keyword evidence="3" id="KW-1185">Reference proteome</keyword>
<protein>
    <submittedName>
        <fullName evidence="2">Sigma-70 family RNA polymerase sigma factor</fullName>
    </submittedName>
</protein>
<dbReference type="NCBIfam" id="TIGR02937">
    <property type="entry name" value="sigma70-ECF"/>
    <property type="match status" value="1"/>
</dbReference>
<organism evidence="2 3">
    <name type="scientific">Dysosmobacter acutus</name>
    <dbReference type="NCBI Taxonomy" id="2841504"/>
    <lineage>
        <taxon>Bacteria</taxon>
        <taxon>Bacillati</taxon>
        <taxon>Bacillota</taxon>
        <taxon>Clostridia</taxon>
        <taxon>Eubacteriales</taxon>
        <taxon>Oscillospiraceae</taxon>
        <taxon>Dysosmobacter</taxon>
    </lineage>
</organism>
<dbReference type="RefSeq" id="WP_216557321.1">
    <property type="nucleotide sequence ID" value="NZ_JAHLQN010000001.1"/>
</dbReference>
<feature type="domain" description="RNA polymerase sigma factor 70 region 4 type 2" evidence="1">
    <location>
        <begin position="80"/>
        <end position="132"/>
    </location>
</feature>
<dbReference type="CDD" id="cd06171">
    <property type="entry name" value="Sigma70_r4"/>
    <property type="match status" value="1"/>
</dbReference>
<dbReference type="InterPro" id="IPR013249">
    <property type="entry name" value="RNA_pol_sigma70_r4_t2"/>
</dbReference>
<evidence type="ECO:0000313" key="3">
    <source>
        <dbReference type="Proteomes" id="UP000787672"/>
    </source>
</evidence>
<sequence length="146" mass="17179">MELTPSRKETARHEFDRLCKMVLRGEAIDYDNHIAWCSKHETSLSWLSESQERQLGVLDEYPCERFCFQVQGYTIPIRSEILANALVKLSEKKRDIILLAYFLDMTDQEIADKLDMVRYTVQRRRAKSLKELKKKMEVDSSDEQTG</sequence>
<accession>A0ABS6F591</accession>
<dbReference type="InterPro" id="IPR014284">
    <property type="entry name" value="RNA_pol_sigma-70_dom"/>
</dbReference>
<name>A0ABS6F591_9FIRM</name>
<dbReference type="Proteomes" id="UP000787672">
    <property type="component" value="Unassembled WGS sequence"/>
</dbReference>